<dbReference type="RefSeq" id="WP_099116155.1">
    <property type="nucleotide sequence ID" value="NZ_JAOXDL010000027.1"/>
</dbReference>
<accession>A0A2I4SCT5</accession>
<dbReference type="EMBL" id="KY271744">
    <property type="protein sequence ID" value="ASY91634.1"/>
    <property type="molecule type" value="Genomic_DNA"/>
</dbReference>
<name>A0A2I4SCT5_COXBE</name>
<proteinExistence type="predicted"/>
<keyword evidence="1" id="KW-0614">Plasmid</keyword>
<evidence type="ECO:0000313" key="1">
    <source>
        <dbReference type="EMBL" id="ASY91634.1"/>
    </source>
</evidence>
<dbReference type="AlphaFoldDB" id="A0A2I4SCT5"/>
<sequence length="334" mass="39034">MSWENFYRFSVIKLAFPGHPTNQARIYANGRNQVAIRVLVRALDKEGNPLKLTYEDLREKCSLIDYQTEEEISYKSGETSESANISSQNWTYGTVKNDYCQNFPIVPYSLNTNDSDDKVSYIDYYLRSGERTGKHIGLCININGENYKLSESGKFKGGVYVETIAPKKYTKDNITFRRESKKIGTTNWVGGAQGYNVEWKTYYLTIKDQSFRIKNKIGDINHVFYRYGWDWKFGFFLDFSGDKRTGQHLVPIDFSLRTDKVFFSGKYHVQHNVFFYEDAMCFFVVTGVFTVPIGQWTYGNEKCNNEWKCFVTFYDQYGNEGKFTIRCDDGWEFL</sequence>
<protein>
    <submittedName>
        <fullName evidence="1">Uncharacterized protein</fullName>
    </submittedName>
</protein>
<organism evidence="1">
    <name type="scientific">Coxiella burnetii</name>
    <dbReference type="NCBI Taxonomy" id="777"/>
    <lineage>
        <taxon>Bacteria</taxon>
        <taxon>Pseudomonadati</taxon>
        <taxon>Pseudomonadota</taxon>
        <taxon>Gammaproteobacteria</taxon>
        <taxon>Legionellales</taxon>
        <taxon>Coxiellaceae</taxon>
        <taxon>Coxiella</taxon>
    </lineage>
</organism>
<geneLocation type="plasmid" evidence="1">
    <name>unnamed</name>
</geneLocation>
<reference evidence="1" key="1">
    <citation type="journal article" date="2017" name="Front. Microbiol.">
        <title>Genome Plasticity and Polymorphisms in Critical Genes Correlate with Increased Virulence of Dutch Outbreak-Related Coxiella burnetii Strains.</title>
        <authorList>
            <person name="Kuley R."/>
            <person name="Kuijt E."/>
            <person name="Smits M.A."/>
            <person name="Roest H.I.J."/>
            <person name="Smith H.E."/>
            <person name="Bossers A."/>
        </authorList>
    </citation>
    <scope>NUCLEOTIDE SEQUENCE</scope>
    <source>
        <strain evidence="1">Schperling</strain>
        <plasmid evidence="1">unnamed</plasmid>
    </source>
</reference>